<evidence type="ECO:0000313" key="3">
    <source>
        <dbReference type="EMBL" id="CAB4197631.1"/>
    </source>
</evidence>
<dbReference type="EMBL" id="LR797266">
    <property type="protein sequence ID" value="CAB4197631.1"/>
    <property type="molecule type" value="Genomic_DNA"/>
</dbReference>
<evidence type="ECO:0000313" key="1">
    <source>
        <dbReference type="EMBL" id="CAB4169838.1"/>
    </source>
</evidence>
<evidence type="ECO:0000313" key="2">
    <source>
        <dbReference type="EMBL" id="CAB4183225.1"/>
    </source>
</evidence>
<dbReference type="EMBL" id="LR798375">
    <property type="protein sequence ID" value="CAB5227252.1"/>
    <property type="molecule type" value="Genomic_DNA"/>
</dbReference>
<accession>A0A6J5SFV9</accession>
<evidence type="ECO:0000313" key="5">
    <source>
        <dbReference type="EMBL" id="CAB5227252.1"/>
    </source>
</evidence>
<organism evidence="4">
    <name type="scientific">uncultured Caudovirales phage</name>
    <dbReference type="NCBI Taxonomy" id="2100421"/>
    <lineage>
        <taxon>Viruses</taxon>
        <taxon>Duplodnaviria</taxon>
        <taxon>Heunggongvirae</taxon>
        <taxon>Uroviricota</taxon>
        <taxon>Caudoviricetes</taxon>
        <taxon>Peduoviridae</taxon>
        <taxon>Maltschvirus</taxon>
        <taxon>Maltschvirus maltsch</taxon>
    </lineage>
</organism>
<dbReference type="EMBL" id="LR796848">
    <property type="protein sequence ID" value="CAB4169838.1"/>
    <property type="molecule type" value="Genomic_DNA"/>
</dbReference>
<name>A0A6J5SFV9_9CAUD</name>
<dbReference type="EMBL" id="LR797390">
    <property type="protein sequence ID" value="CAB4212668.1"/>
    <property type="molecule type" value="Genomic_DNA"/>
</dbReference>
<sequence>MSENGMLYDACVGYMVSEKTGADSWAAVCAYVNSKWTVDKDLLRDEFKAVETRIKQEFGITVMPTAWRSAKTTALKAHANGVMVLCEGVAVPKTSLTRALCEPKAPSNPDALMHDYLVKVDNLLGVTGEMSPYSINACCIAAESILTRLRVMRHA</sequence>
<reference evidence="4" key="1">
    <citation type="submission" date="2020-05" db="EMBL/GenBank/DDBJ databases">
        <authorList>
            <person name="Chiriac C."/>
            <person name="Salcher M."/>
            <person name="Ghai R."/>
            <person name="Kavagutti S V."/>
        </authorList>
    </citation>
    <scope>NUCLEOTIDE SEQUENCE</scope>
</reference>
<evidence type="ECO:0000313" key="4">
    <source>
        <dbReference type="EMBL" id="CAB4212668.1"/>
    </source>
</evidence>
<dbReference type="EMBL" id="LR797043">
    <property type="protein sequence ID" value="CAB4183225.1"/>
    <property type="molecule type" value="Genomic_DNA"/>
</dbReference>
<gene>
    <name evidence="2" type="ORF">UFOVP1080_44</name>
    <name evidence="3" type="ORF">UFOVP1321_32</name>
    <name evidence="4" type="ORF">UFOVP1432_31</name>
    <name evidence="5" type="ORF">UFOVP1528_19</name>
    <name evidence="1" type="ORF">UFOVP905_8</name>
</gene>
<protein>
    <submittedName>
        <fullName evidence="4">Uncharacterized protein</fullName>
    </submittedName>
</protein>
<proteinExistence type="predicted"/>